<name>A0A8J4B2R8_9CHLO</name>
<accession>A0A8J4B2R8</accession>
<proteinExistence type="predicted"/>
<keyword evidence="2" id="KW-1185">Reference proteome</keyword>
<evidence type="ECO:0000313" key="2">
    <source>
        <dbReference type="Proteomes" id="UP000747399"/>
    </source>
</evidence>
<reference evidence="1" key="1">
    <citation type="journal article" date="2021" name="Proc. Natl. Acad. Sci. U.S.A.">
        <title>Three genomes in the algal genus Volvox reveal the fate of a haploid sex-determining region after a transition to homothallism.</title>
        <authorList>
            <person name="Yamamoto K."/>
            <person name="Hamaji T."/>
            <person name="Kawai-Toyooka H."/>
            <person name="Matsuzaki R."/>
            <person name="Takahashi F."/>
            <person name="Nishimura Y."/>
            <person name="Kawachi M."/>
            <person name="Noguchi H."/>
            <person name="Minakuchi Y."/>
            <person name="Umen J.G."/>
            <person name="Toyoda A."/>
            <person name="Nozaki H."/>
        </authorList>
    </citation>
    <scope>NUCLEOTIDE SEQUENCE</scope>
    <source>
        <strain evidence="1">NIES-3780</strain>
    </source>
</reference>
<gene>
    <name evidence="1" type="ORF">Vafri_8600</name>
</gene>
<evidence type="ECO:0000313" key="1">
    <source>
        <dbReference type="EMBL" id="GIL52839.1"/>
    </source>
</evidence>
<comment type="caution">
    <text evidence="1">The sequence shown here is derived from an EMBL/GenBank/DDBJ whole genome shotgun (WGS) entry which is preliminary data.</text>
</comment>
<sequence length="153" mass="16343">CVLTALSGRQCTGVSLLLRLWAQLTVCASSRHRANTSCLLDNSRSASAAAALAAVAWASSLLVKARMSASRSARNAAICMEPEMGVRVVMAGGSPPLVGSGRGLLEMNLNNQKGRDGIPAKTGLHYTCYYKHHTYTHRNQCDYVYCYGAMSTA</sequence>
<dbReference type="Proteomes" id="UP000747399">
    <property type="component" value="Unassembled WGS sequence"/>
</dbReference>
<feature type="non-terminal residue" evidence="1">
    <location>
        <position position="1"/>
    </location>
</feature>
<organism evidence="1 2">
    <name type="scientific">Volvox africanus</name>
    <dbReference type="NCBI Taxonomy" id="51714"/>
    <lineage>
        <taxon>Eukaryota</taxon>
        <taxon>Viridiplantae</taxon>
        <taxon>Chlorophyta</taxon>
        <taxon>core chlorophytes</taxon>
        <taxon>Chlorophyceae</taxon>
        <taxon>CS clade</taxon>
        <taxon>Chlamydomonadales</taxon>
        <taxon>Volvocaceae</taxon>
        <taxon>Volvox</taxon>
    </lineage>
</organism>
<dbReference type="AlphaFoldDB" id="A0A8J4B2R8"/>
<protein>
    <submittedName>
        <fullName evidence="1">Uncharacterized protein</fullName>
    </submittedName>
</protein>
<dbReference type="EMBL" id="BNCO01000014">
    <property type="protein sequence ID" value="GIL52839.1"/>
    <property type="molecule type" value="Genomic_DNA"/>
</dbReference>